<feature type="non-terminal residue" evidence="2">
    <location>
        <position position="1"/>
    </location>
</feature>
<feature type="region of interest" description="Disordered" evidence="1">
    <location>
        <begin position="1"/>
        <end position="28"/>
    </location>
</feature>
<feature type="compositionally biased region" description="Basic and acidic residues" evidence="1">
    <location>
        <begin position="1"/>
        <end position="21"/>
    </location>
</feature>
<sequence>PEDVDEERRGRVTGRERRNDEGGEGGESQLLLCTVRSCEGVRLLRRGERREGDKRVKNRKGGQVWLAALLSLSHQIRRSFEREMSLCSKTSLLPPQTAAAGIQAH</sequence>
<dbReference type="EMBL" id="JAHRIN010008431">
    <property type="protein sequence ID" value="MEQ2193346.1"/>
    <property type="molecule type" value="Genomic_DNA"/>
</dbReference>
<protein>
    <submittedName>
        <fullName evidence="2">Uncharacterized protein</fullName>
    </submittedName>
</protein>
<keyword evidence="3" id="KW-1185">Reference proteome</keyword>
<dbReference type="Proteomes" id="UP001434883">
    <property type="component" value="Unassembled WGS sequence"/>
</dbReference>
<evidence type="ECO:0000256" key="1">
    <source>
        <dbReference type="SAM" id="MobiDB-lite"/>
    </source>
</evidence>
<evidence type="ECO:0000313" key="2">
    <source>
        <dbReference type="EMBL" id="MEQ2193346.1"/>
    </source>
</evidence>
<reference evidence="2 3" key="1">
    <citation type="submission" date="2021-06" db="EMBL/GenBank/DDBJ databases">
        <authorList>
            <person name="Palmer J.M."/>
        </authorList>
    </citation>
    <scope>NUCLEOTIDE SEQUENCE [LARGE SCALE GENOMIC DNA]</scope>
    <source>
        <strain evidence="2 3">XC_2019</strain>
        <tissue evidence="2">Muscle</tissue>
    </source>
</reference>
<accession>A0ABV0QC27</accession>
<gene>
    <name evidence="2" type="ORF">XENOCAPTIV_013090</name>
</gene>
<proteinExistence type="predicted"/>
<evidence type="ECO:0000313" key="3">
    <source>
        <dbReference type="Proteomes" id="UP001434883"/>
    </source>
</evidence>
<comment type="caution">
    <text evidence="2">The sequence shown here is derived from an EMBL/GenBank/DDBJ whole genome shotgun (WGS) entry which is preliminary data.</text>
</comment>
<name>A0ABV0QC27_9TELE</name>
<organism evidence="2 3">
    <name type="scientific">Xenoophorus captivus</name>
    <dbReference type="NCBI Taxonomy" id="1517983"/>
    <lineage>
        <taxon>Eukaryota</taxon>
        <taxon>Metazoa</taxon>
        <taxon>Chordata</taxon>
        <taxon>Craniata</taxon>
        <taxon>Vertebrata</taxon>
        <taxon>Euteleostomi</taxon>
        <taxon>Actinopterygii</taxon>
        <taxon>Neopterygii</taxon>
        <taxon>Teleostei</taxon>
        <taxon>Neoteleostei</taxon>
        <taxon>Acanthomorphata</taxon>
        <taxon>Ovalentaria</taxon>
        <taxon>Atherinomorphae</taxon>
        <taxon>Cyprinodontiformes</taxon>
        <taxon>Goodeidae</taxon>
        <taxon>Xenoophorus</taxon>
    </lineage>
</organism>